<feature type="domain" description="HTH arsR-type" evidence="5">
    <location>
        <begin position="188"/>
        <end position="282"/>
    </location>
</feature>
<dbReference type="EMBL" id="JANGAC010000030">
    <property type="protein sequence ID" value="MCQ4925773.1"/>
    <property type="molecule type" value="Genomic_DNA"/>
</dbReference>
<dbReference type="Proteomes" id="UP001524478">
    <property type="component" value="Unassembled WGS sequence"/>
</dbReference>
<evidence type="ECO:0000313" key="6">
    <source>
        <dbReference type="EMBL" id="MCQ4925773.1"/>
    </source>
</evidence>
<gene>
    <name evidence="6" type="ORF">NE686_21960</name>
</gene>
<keyword evidence="3" id="KW-0804">Transcription</keyword>
<evidence type="ECO:0000313" key="7">
    <source>
        <dbReference type="Proteomes" id="UP001524478"/>
    </source>
</evidence>
<dbReference type="PANTHER" id="PTHR33154:SF33">
    <property type="entry name" value="TRANSCRIPTIONAL REPRESSOR SDPR"/>
    <property type="match status" value="1"/>
</dbReference>
<dbReference type="PROSITE" id="PS50987">
    <property type="entry name" value="HTH_ARSR_2"/>
    <property type="match status" value="1"/>
</dbReference>
<accession>A0ABT1SH05</accession>
<proteinExistence type="predicted"/>
<evidence type="ECO:0000256" key="2">
    <source>
        <dbReference type="ARBA" id="ARBA00023125"/>
    </source>
</evidence>
<keyword evidence="2" id="KW-0238">DNA-binding</keyword>
<evidence type="ECO:0000256" key="1">
    <source>
        <dbReference type="ARBA" id="ARBA00023015"/>
    </source>
</evidence>
<keyword evidence="4" id="KW-0175">Coiled coil</keyword>
<protein>
    <submittedName>
        <fullName evidence="6">ArsR family transcriptional regulator</fullName>
    </submittedName>
</protein>
<dbReference type="InterPro" id="IPR001845">
    <property type="entry name" value="HTH_ArsR_DNA-bd_dom"/>
</dbReference>
<comment type="caution">
    <text evidence="6">The sequence shown here is derived from an EMBL/GenBank/DDBJ whole genome shotgun (WGS) entry which is preliminary data.</text>
</comment>
<dbReference type="RefSeq" id="WP_216563096.1">
    <property type="nucleotide sequence ID" value="NZ_JAHLOH010000057.1"/>
</dbReference>
<keyword evidence="7" id="KW-1185">Reference proteome</keyword>
<dbReference type="InterPro" id="IPR011991">
    <property type="entry name" value="ArsR-like_HTH"/>
</dbReference>
<evidence type="ECO:0000256" key="3">
    <source>
        <dbReference type="ARBA" id="ARBA00023163"/>
    </source>
</evidence>
<evidence type="ECO:0000259" key="5">
    <source>
        <dbReference type="PROSITE" id="PS50987"/>
    </source>
</evidence>
<feature type="coiled-coil region" evidence="4">
    <location>
        <begin position="89"/>
        <end position="120"/>
    </location>
</feature>
<dbReference type="PANTHER" id="PTHR33154">
    <property type="entry name" value="TRANSCRIPTIONAL REGULATOR, ARSR FAMILY"/>
    <property type="match status" value="1"/>
</dbReference>
<name>A0ABT1SH05_9FIRM</name>
<dbReference type="InterPro" id="IPR051081">
    <property type="entry name" value="HTH_MetalResp_TranReg"/>
</dbReference>
<sequence>MKLIYEAISWIEQNHKNSSPFFNQRDKAMSIIRRYIMWLWINEIELDFSSEKRKKYLEECYIQAEGDILAGILNLDIEQEDKARFIYFLYLSDEEKQELIESIEEAKEEVKRIYHEEKVNYHNNEKNILEQLKNPKYMNQLVNLRFQSEVKVIPYVSLIDKDSMKLHYQQNRGVLLIIGHEYNIKNDIFMYSHKSSLEKFKALGDDTRLKIVESIIEEPKTASELSSLLNLTIPTIAHHLKVLVLAGIISTCVNTEETAKVTYELYYPGIENLIANLNKLMLGGIR</sequence>
<dbReference type="CDD" id="cd00090">
    <property type="entry name" value="HTH_ARSR"/>
    <property type="match status" value="1"/>
</dbReference>
<reference evidence="6 7" key="1">
    <citation type="submission" date="2022-06" db="EMBL/GenBank/DDBJ databases">
        <title>Isolation of gut microbiota from human fecal samples.</title>
        <authorList>
            <person name="Pamer E.G."/>
            <person name="Barat B."/>
            <person name="Waligurski E."/>
            <person name="Medina S."/>
            <person name="Paddock L."/>
            <person name="Mostad J."/>
        </authorList>
    </citation>
    <scope>NUCLEOTIDE SEQUENCE [LARGE SCALE GENOMIC DNA]</scope>
    <source>
        <strain evidence="6 7">DFI.7.95</strain>
    </source>
</reference>
<keyword evidence="1" id="KW-0805">Transcription regulation</keyword>
<evidence type="ECO:0000256" key="4">
    <source>
        <dbReference type="SAM" id="Coils"/>
    </source>
</evidence>
<organism evidence="6 7">
    <name type="scientific">Tissierella carlieri</name>
    <dbReference type="NCBI Taxonomy" id="689904"/>
    <lineage>
        <taxon>Bacteria</taxon>
        <taxon>Bacillati</taxon>
        <taxon>Bacillota</taxon>
        <taxon>Tissierellia</taxon>
        <taxon>Tissierellales</taxon>
        <taxon>Tissierellaceae</taxon>
        <taxon>Tissierella</taxon>
    </lineage>
</organism>
<dbReference type="SMART" id="SM00418">
    <property type="entry name" value="HTH_ARSR"/>
    <property type="match status" value="1"/>
</dbReference>
<dbReference type="Pfam" id="PF01022">
    <property type="entry name" value="HTH_5"/>
    <property type="match status" value="1"/>
</dbReference>